<reference evidence="3" key="2">
    <citation type="submission" date="2022-03" db="EMBL/GenBank/DDBJ databases">
        <title>Draft title - Genomic analysis of global carrot germplasm unveils the trajectory of domestication and the origin of high carotenoid orange carrot.</title>
        <authorList>
            <person name="Iorizzo M."/>
            <person name="Ellison S."/>
            <person name="Senalik D."/>
            <person name="Macko-Podgorni A."/>
            <person name="Grzebelus D."/>
            <person name="Bostan H."/>
            <person name="Rolling W."/>
            <person name="Curaba J."/>
            <person name="Simon P."/>
        </authorList>
    </citation>
    <scope>NUCLEOTIDE SEQUENCE</scope>
    <source>
        <tissue evidence="3">Leaf</tissue>
    </source>
</reference>
<reference evidence="3" key="1">
    <citation type="journal article" date="2016" name="Nat. Genet.">
        <title>A high-quality carrot genome assembly provides new insights into carotenoid accumulation and asterid genome evolution.</title>
        <authorList>
            <person name="Iorizzo M."/>
            <person name="Ellison S."/>
            <person name="Senalik D."/>
            <person name="Zeng P."/>
            <person name="Satapoomin P."/>
            <person name="Huang J."/>
            <person name="Bowman M."/>
            <person name="Iovene M."/>
            <person name="Sanseverino W."/>
            <person name="Cavagnaro P."/>
            <person name="Yildiz M."/>
            <person name="Macko-Podgorni A."/>
            <person name="Moranska E."/>
            <person name="Grzebelus E."/>
            <person name="Grzebelus D."/>
            <person name="Ashrafi H."/>
            <person name="Zheng Z."/>
            <person name="Cheng S."/>
            <person name="Spooner D."/>
            <person name="Van Deynze A."/>
            <person name="Simon P."/>
        </authorList>
    </citation>
    <scope>NUCLEOTIDE SEQUENCE</scope>
    <source>
        <tissue evidence="3">Leaf</tissue>
    </source>
</reference>
<evidence type="ECO:0000259" key="2">
    <source>
        <dbReference type="Pfam" id="PF07059"/>
    </source>
</evidence>
<feature type="region of interest" description="Disordered" evidence="1">
    <location>
        <begin position="1"/>
        <end position="33"/>
    </location>
</feature>
<dbReference type="Pfam" id="PF07059">
    <property type="entry name" value="EDR2_C"/>
    <property type="match status" value="1"/>
</dbReference>
<evidence type="ECO:0000313" key="4">
    <source>
        <dbReference type="Proteomes" id="UP000077755"/>
    </source>
</evidence>
<dbReference type="EMBL" id="CP093344">
    <property type="protein sequence ID" value="WOG88328.1"/>
    <property type="molecule type" value="Genomic_DNA"/>
</dbReference>
<feature type="compositionally biased region" description="Basic residues" evidence="1">
    <location>
        <begin position="15"/>
        <end position="28"/>
    </location>
</feature>
<evidence type="ECO:0000313" key="3">
    <source>
        <dbReference type="EMBL" id="WOG88328.1"/>
    </source>
</evidence>
<organism evidence="3 4">
    <name type="scientific">Daucus carota subsp. sativus</name>
    <name type="common">Carrot</name>
    <dbReference type="NCBI Taxonomy" id="79200"/>
    <lineage>
        <taxon>Eukaryota</taxon>
        <taxon>Viridiplantae</taxon>
        <taxon>Streptophyta</taxon>
        <taxon>Embryophyta</taxon>
        <taxon>Tracheophyta</taxon>
        <taxon>Spermatophyta</taxon>
        <taxon>Magnoliopsida</taxon>
        <taxon>eudicotyledons</taxon>
        <taxon>Gunneridae</taxon>
        <taxon>Pentapetalae</taxon>
        <taxon>asterids</taxon>
        <taxon>campanulids</taxon>
        <taxon>Apiales</taxon>
        <taxon>Apiaceae</taxon>
        <taxon>Apioideae</taxon>
        <taxon>Scandiceae</taxon>
        <taxon>Daucinae</taxon>
        <taxon>Daucus</taxon>
        <taxon>Daucus sect. Daucus</taxon>
    </lineage>
</organism>
<dbReference type="Proteomes" id="UP000077755">
    <property type="component" value="Chromosome 2"/>
</dbReference>
<dbReference type="PANTHER" id="PTHR31558">
    <property type="entry name" value="CW14 PROTEIN"/>
    <property type="match status" value="1"/>
</dbReference>
<feature type="domain" description="Protein ENHANCED DISEASE RESISTANCE 2 C-terminal" evidence="2">
    <location>
        <begin position="241"/>
        <end position="482"/>
    </location>
</feature>
<sequence>MGSCGSKPTGCGMGIRRKNKPTRKRLVVRKTSSLSHKLNQVDSSVSIDRSYCNPTYQVNSDSWFDPVLVVESDEDDDFYSIQDDMSLNGSGSTVVTPRCSDYVNHNGTGPTFVTSDPSVHPSTVLEDNSEDNQNEGKVMVDNIATYVDESAGGEDMGMLHNCGLLPNNCLPCLAGTASSSDEKRKSLSSSPKKKAALRLSFKWRDGPAAPTILSPRPPLHRPIAGSQVPYCPIEKRLSDSWSPIEPSTFKVRGQNYLRDKKKEAAPNHAAFSPFGVDVFVSPRKIDHIARFVELPVIESSGKVPSILVVNLQIPLYPVTIFQNDYDGEGMSYVLYFKLSESYLKEMPLHFQESIRRLIDDEVEKVKGFALDTVAPYRERLKILGRIANMEDINLSAAEKKLMNAYNEKPVLSRPQHKFFSGENYFEIDLDMHRFSYISRKGFEAFQERLKFCILDFCLTIQGNKPEELPECILCCVRLKEIDYTNFHQLAL</sequence>
<keyword evidence="4" id="KW-1185">Reference proteome</keyword>
<feature type="region of interest" description="Disordered" evidence="1">
    <location>
        <begin position="111"/>
        <end position="132"/>
    </location>
</feature>
<dbReference type="AlphaFoldDB" id="A0AAF0WHJ4"/>
<gene>
    <name evidence="3" type="ORF">DCAR_0207563</name>
</gene>
<proteinExistence type="predicted"/>
<name>A0AAF0WHJ4_DAUCS</name>
<dbReference type="KEGG" id="dcr:108210183"/>
<dbReference type="InterPro" id="IPR009769">
    <property type="entry name" value="EDR2_C"/>
</dbReference>
<feature type="compositionally biased region" description="Polar residues" evidence="1">
    <location>
        <begin position="111"/>
        <end position="121"/>
    </location>
</feature>
<evidence type="ECO:0000256" key="1">
    <source>
        <dbReference type="SAM" id="MobiDB-lite"/>
    </source>
</evidence>
<dbReference type="PANTHER" id="PTHR31558:SF19">
    <property type="entry name" value="PROTEIN ENHANCED DISEASE RESISTANCE 2 C-TERMINAL DOMAIN-CONTAINING PROTEIN"/>
    <property type="match status" value="1"/>
</dbReference>
<accession>A0AAF0WHJ4</accession>
<protein>
    <recommendedName>
        <fullName evidence="2">Protein ENHANCED DISEASE RESISTANCE 2 C-terminal domain-containing protein</fullName>
    </recommendedName>
</protein>